<dbReference type="SUPFAM" id="SSF56219">
    <property type="entry name" value="DNase I-like"/>
    <property type="match status" value="1"/>
</dbReference>
<keyword evidence="2" id="KW-0540">Nuclease</keyword>
<dbReference type="PANTHER" id="PTHR14859:SF1">
    <property type="entry name" value="PGAP2-INTERACTING PROTEIN"/>
    <property type="match status" value="1"/>
</dbReference>
<dbReference type="EMBL" id="JACEMT010000046">
    <property type="protein sequence ID" value="MBA4502439.1"/>
    <property type="molecule type" value="Genomic_DNA"/>
</dbReference>
<dbReference type="GO" id="GO:0004527">
    <property type="term" value="F:exonuclease activity"/>
    <property type="evidence" value="ECO:0007669"/>
    <property type="project" value="UniProtKB-KW"/>
</dbReference>
<evidence type="ECO:0000313" key="2">
    <source>
        <dbReference type="EMBL" id="MBA4502439.1"/>
    </source>
</evidence>
<gene>
    <name evidence="2" type="ORF">H1S06_08695</name>
</gene>
<proteinExistence type="predicted"/>
<dbReference type="GO" id="GO:0006506">
    <property type="term" value="P:GPI anchor biosynthetic process"/>
    <property type="evidence" value="ECO:0007669"/>
    <property type="project" value="TreeGrafter"/>
</dbReference>
<accession>A0A7W2ACF5</accession>
<organism evidence="2 3">
    <name type="scientific">Marinobacterium marinum</name>
    <dbReference type="NCBI Taxonomy" id="2756129"/>
    <lineage>
        <taxon>Bacteria</taxon>
        <taxon>Pseudomonadati</taxon>
        <taxon>Pseudomonadota</taxon>
        <taxon>Gammaproteobacteria</taxon>
        <taxon>Oceanospirillales</taxon>
        <taxon>Oceanospirillaceae</taxon>
        <taxon>Marinobacterium</taxon>
    </lineage>
</organism>
<dbReference type="InterPro" id="IPR005135">
    <property type="entry name" value="Endo/exonuclease/phosphatase"/>
</dbReference>
<evidence type="ECO:0000259" key="1">
    <source>
        <dbReference type="Pfam" id="PF03372"/>
    </source>
</evidence>
<dbReference type="Gene3D" id="3.60.10.10">
    <property type="entry name" value="Endonuclease/exonuclease/phosphatase"/>
    <property type="match status" value="1"/>
</dbReference>
<protein>
    <submittedName>
        <fullName evidence="2">Endonuclease/exonuclease/phosphatase family protein</fullName>
    </submittedName>
</protein>
<dbReference type="Proteomes" id="UP000538931">
    <property type="component" value="Unassembled WGS sequence"/>
</dbReference>
<dbReference type="AlphaFoldDB" id="A0A7W2ACF5"/>
<sequence>MMPSTLRILSWNIQNGKGCDSRIDIVRIIDYMQAQGPLDLICLQEVARHFPEYTSAKQPDQLQALVDAFPDFVPVWGAALSWPGTAPQRRREFGNLTLTRRPLLDRRIHVLPATSAQSSGQELQTPRCAVETLIEGNAGPLRILNAHLAFHDAHERRQQLAYLSSLQQQEPPQTQGPGIYAQPFHCVRTLLCGDLNLDSRHEHYRWLAAQGWQDAWQLCHGSRSHQPTCGIHDLEQWPQGPHCRDYFWLQQLRPLELKVDTLTNLSDHQPLILTLEH</sequence>
<keyword evidence="2" id="KW-0269">Exonuclease</keyword>
<dbReference type="GO" id="GO:0004519">
    <property type="term" value="F:endonuclease activity"/>
    <property type="evidence" value="ECO:0007669"/>
    <property type="project" value="UniProtKB-KW"/>
</dbReference>
<feature type="domain" description="Endonuclease/exonuclease/phosphatase" evidence="1">
    <location>
        <begin position="9"/>
        <end position="268"/>
    </location>
</feature>
<keyword evidence="2" id="KW-0255">Endonuclease</keyword>
<comment type="caution">
    <text evidence="2">The sequence shown here is derived from an EMBL/GenBank/DDBJ whole genome shotgun (WGS) entry which is preliminary data.</text>
</comment>
<dbReference type="InterPro" id="IPR051916">
    <property type="entry name" value="GPI-anchor_lipid_remodeler"/>
</dbReference>
<dbReference type="Pfam" id="PF03372">
    <property type="entry name" value="Exo_endo_phos"/>
    <property type="match status" value="1"/>
</dbReference>
<keyword evidence="3" id="KW-1185">Reference proteome</keyword>
<keyword evidence="2" id="KW-0378">Hydrolase</keyword>
<dbReference type="RefSeq" id="WP_181739235.1">
    <property type="nucleotide sequence ID" value="NZ_JACEMT010000046.1"/>
</dbReference>
<dbReference type="InterPro" id="IPR036691">
    <property type="entry name" value="Endo/exonu/phosph_ase_sf"/>
</dbReference>
<name>A0A7W2ACF5_9GAMM</name>
<reference evidence="2 3" key="1">
    <citation type="submission" date="2020-07" db="EMBL/GenBank/DDBJ databases">
        <title>Bacterium isolated from marien macroalgae.</title>
        <authorList>
            <person name="Zhu K."/>
            <person name="Lu D."/>
            <person name="Du Z."/>
        </authorList>
    </citation>
    <scope>NUCLEOTIDE SEQUENCE [LARGE SCALE GENOMIC DNA]</scope>
    <source>
        <strain evidence="2 3">3-1745</strain>
    </source>
</reference>
<evidence type="ECO:0000313" key="3">
    <source>
        <dbReference type="Proteomes" id="UP000538931"/>
    </source>
</evidence>
<dbReference type="GO" id="GO:0016020">
    <property type="term" value="C:membrane"/>
    <property type="evidence" value="ECO:0007669"/>
    <property type="project" value="GOC"/>
</dbReference>
<dbReference type="PANTHER" id="PTHR14859">
    <property type="entry name" value="CALCOFLUOR WHITE HYPERSENSITIVE PROTEIN PRECURSOR"/>
    <property type="match status" value="1"/>
</dbReference>